<feature type="region of interest" description="Disordered" evidence="1">
    <location>
        <begin position="132"/>
        <end position="156"/>
    </location>
</feature>
<sequence length="329" mass="35816">MRDCPSTGGGEGMEGGEDLQYGAWLRESHTVRVSFPSYRGLEGGLWGSHQGQRGRRGTSIYDFQPQNSKVIKQRPDSGRVMAAPVTSVVDEGGPRTEAWLLNPQGNVESWRGNYDSGCKVAENLEETTTCENPRSAKQLGQERIHNIPSPNQELSSIKTVGPTTIRTQPLDFPLAQPKIPTPTPSPNLTGPSLVITQTTSSPEPEITLMAQTTPPNVNNPTPFVSQPQTNAIPVNQINQTPKFTILCRTPPIPISHPADFNISSPTSDSSWNGTFSLGDLVTVPIAFKASARGSRRGRGTGHKETECSHPKGYSKRKEVFQVGNHQRRS</sequence>
<dbReference type="EMBL" id="JACGWJ010000025">
    <property type="protein sequence ID" value="KAL0316500.1"/>
    <property type="molecule type" value="Genomic_DNA"/>
</dbReference>
<gene>
    <name evidence="2" type="ORF">Sradi_5528200</name>
</gene>
<organism evidence="2">
    <name type="scientific">Sesamum radiatum</name>
    <name type="common">Black benniseed</name>
    <dbReference type="NCBI Taxonomy" id="300843"/>
    <lineage>
        <taxon>Eukaryota</taxon>
        <taxon>Viridiplantae</taxon>
        <taxon>Streptophyta</taxon>
        <taxon>Embryophyta</taxon>
        <taxon>Tracheophyta</taxon>
        <taxon>Spermatophyta</taxon>
        <taxon>Magnoliopsida</taxon>
        <taxon>eudicotyledons</taxon>
        <taxon>Gunneridae</taxon>
        <taxon>Pentapetalae</taxon>
        <taxon>asterids</taxon>
        <taxon>lamiids</taxon>
        <taxon>Lamiales</taxon>
        <taxon>Pedaliaceae</taxon>
        <taxon>Sesamum</taxon>
    </lineage>
</organism>
<name>A0AAW2LB32_SESRA</name>
<evidence type="ECO:0000313" key="2">
    <source>
        <dbReference type="EMBL" id="KAL0316500.1"/>
    </source>
</evidence>
<feature type="compositionally biased region" description="Basic and acidic residues" evidence="1">
    <location>
        <begin position="301"/>
        <end position="319"/>
    </location>
</feature>
<evidence type="ECO:0000256" key="1">
    <source>
        <dbReference type="SAM" id="MobiDB-lite"/>
    </source>
</evidence>
<comment type="caution">
    <text evidence="2">The sequence shown here is derived from an EMBL/GenBank/DDBJ whole genome shotgun (WGS) entry which is preliminary data.</text>
</comment>
<dbReference type="AlphaFoldDB" id="A0AAW2LB32"/>
<feature type="region of interest" description="Disordered" evidence="1">
    <location>
        <begin position="291"/>
        <end position="329"/>
    </location>
</feature>
<proteinExistence type="predicted"/>
<reference evidence="2" key="2">
    <citation type="journal article" date="2024" name="Plant">
        <title>Genomic evolution and insights into agronomic trait innovations of Sesamum species.</title>
        <authorList>
            <person name="Miao H."/>
            <person name="Wang L."/>
            <person name="Qu L."/>
            <person name="Liu H."/>
            <person name="Sun Y."/>
            <person name="Le M."/>
            <person name="Wang Q."/>
            <person name="Wei S."/>
            <person name="Zheng Y."/>
            <person name="Lin W."/>
            <person name="Duan Y."/>
            <person name="Cao H."/>
            <person name="Xiong S."/>
            <person name="Wang X."/>
            <person name="Wei L."/>
            <person name="Li C."/>
            <person name="Ma Q."/>
            <person name="Ju M."/>
            <person name="Zhao R."/>
            <person name="Li G."/>
            <person name="Mu C."/>
            <person name="Tian Q."/>
            <person name="Mei H."/>
            <person name="Zhang T."/>
            <person name="Gao T."/>
            <person name="Zhang H."/>
        </authorList>
    </citation>
    <scope>NUCLEOTIDE SEQUENCE</scope>
    <source>
        <strain evidence="2">G02</strain>
    </source>
</reference>
<protein>
    <submittedName>
        <fullName evidence="2">Uncharacterized protein</fullName>
    </submittedName>
</protein>
<accession>A0AAW2LB32</accession>
<reference evidence="2" key="1">
    <citation type="submission" date="2020-06" db="EMBL/GenBank/DDBJ databases">
        <authorList>
            <person name="Li T."/>
            <person name="Hu X."/>
            <person name="Zhang T."/>
            <person name="Song X."/>
            <person name="Zhang H."/>
            <person name="Dai N."/>
            <person name="Sheng W."/>
            <person name="Hou X."/>
            <person name="Wei L."/>
        </authorList>
    </citation>
    <scope>NUCLEOTIDE SEQUENCE</scope>
    <source>
        <strain evidence="2">G02</strain>
        <tissue evidence="2">Leaf</tissue>
    </source>
</reference>